<protein>
    <submittedName>
        <fullName evidence="3">DJ-1/PfpI family protein</fullName>
    </submittedName>
</protein>
<proteinExistence type="inferred from homology"/>
<sequence length="186" mass="21130">MPQILIVTGDAGEAYEALYAVHRFREEDWRTAVAAPSVRRLHLVMHDFEPGWDTYVERPGYGLEADISFDQVDVGAYDAILILGGRAPEYLRNDRRLLEIVREFDAQQKWIFAICHGIQVLAAAGITKGKRITCYEHVRFEAEQAGGTFVDEEAVRDGRIVTGQTWQSHPEFYREVFACLKAPARS</sequence>
<comment type="similarity">
    <text evidence="1">Belongs to the peptidase C56 family.</text>
</comment>
<dbReference type="InterPro" id="IPR002818">
    <property type="entry name" value="DJ-1/PfpI"/>
</dbReference>
<keyword evidence="4" id="KW-1185">Reference proteome</keyword>
<feature type="domain" description="DJ-1/PfpI" evidence="2">
    <location>
        <begin position="3"/>
        <end position="177"/>
    </location>
</feature>
<dbReference type="InterPro" id="IPR006286">
    <property type="entry name" value="C56_PfpI-like"/>
</dbReference>
<dbReference type="Gene3D" id="3.40.50.880">
    <property type="match status" value="1"/>
</dbReference>
<evidence type="ECO:0000313" key="3">
    <source>
        <dbReference type="EMBL" id="MFC5865476.1"/>
    </source>
</evidence>
<dbReference type="NCBIfam" id="TIGR01382">
    <property type="entry name" value="PfpI"/>
    <property type="match status" value="1"/>
</dbReference>
<evidence type="ECO:0000313" key="4">
    <source>
        <dbReference type="Proteomes" id="UP001596091"/>
    </source>
</evidence>
<dbReference type="PANTHER" id="PTHR42733">
    <property type="entry name" value="DJ-1 PROTEIN"/>
    <property type="match status" value="1"/>
</dbReference>
<gene>
    <name evidence="3" type="ORF">ACFPT7_24435</name>
</gene>
<evidence type="ECO:0000256" key="1">
    <source>
        <dbReference type="ARBA" id="ARBA00008542"/>
    </source>
</evidence>
<dbReference type="EMBL" id="JBHSPH010000020">
    <property type="protein sequence ID" value="MFC5865476.1"/>
    <property type="molecule type" value="Genomic_DNA"/>
</dbReference>
<dbReference type="InterPro" id="IPR029062">
    <property type="entry name" value="Class_I_gatase-like"/>
</dbReference>
<name>A0ABW1EMK9_9BACT</name>
<dbReference type="Pfam" id="PF01965">
    <property type="entry name" value="DJ-1_PfpI"/>
    <property type="match status" value="1"/>
</dbReference>
<dbReference type="RefSeq" id="WP_263341836.1">
    <property type="nucleotide sequence ID" value="NZ_JAGSYH010000008.1"/>
</dbReference>
<reference evidence="4" key="1">
    <citation type="journal article" date="2019" name="Int. J. Syst. Evol. Microbiol.">
        <title>The Global Catalogue of Microorganisms (GCM) 10K type strain sequencing project: providing services to taxonomists for standard genome sequencing and annotation.</title>
        <authorList>
            <consortium name="The Broad Institute Genomics Platform"/>
            <consortium name="The Broad Institute Genome Sequencing Center for Infectious Disease"/>
            <person name="Wu L."/>
            <person name="Ma J."/>
        </authorList>
    </citation>
    <scope>NUCLEOTIDE SEQUENCE [LARGE SCALE GENOMIC DNA]</scope>
    <source>
        <strain evidence="4">JCM 4087</strain>
    </source>
</reference>
<dbReference type="Proteomes" id="UP001596091">
    <property type="component" value="Unassembled WGS sequence"/>
</dbReference>
<evidence type="ECO:0000259" key="2">
    <source>
        <dbReference type="Pfam" id="PF01965"/>
    </source>
</evidence>
<dbReference type="SUPFAM" id="SSF52317">
    <property type="entry name" value="Class I glutamine amidotransferase-like"/>
    <property type="match status" value="1"/>
</dbReference>
<accession>A0ABW1EMK9</accession>
<comment type="caution">
    <text evidence="3">The sequence shown here is derived from an EMBL/GenBank/DDBJ whole genome shotgun (WGS) entry which is preliminary data.</text>
</comment>
<organism evidence="3 4">
    <name type="scientific">Acidicapsa dinghuensis</name>
    <dbReference type="NCBI Taxonomy" id="2218256"/>
    <lineage>
        <taxon>Bacteria</taxon>
        <taxon>Pseudomonadati</taxon>
        <taxon>Acidobacteriota</taxon>
        <taxon>Terriglobia</taxon>
        <taxon>Terriglobales</taxon>
        <taxon>Acidobacteriaceae</taxon>
        <taxon>Acidicapsa</taxon>
    </lineage>
</organism>
<dbReference type="PANTHER" id="PTHR42733:SF2">
    <property type="entry name" value="DJ-1_THIJ_PFPI FAMILY PROTEIN"/>
    <property type="match status" value="1"/>
</dbReference>
<dbReference type="PROSITE" id="PS51276">
    <property type="entry name" value="PEPTIDASE_C56_PFPI"/>
    <property type="match status" value="1"/>
</dbReference>
<dbReference type="CDD" id="cd03169">
    <property type="entry name" value="GATase1_PfpI_1"/>
    <property type="match status" value="1"/>
</dbReference>